<comment type="caution">
    <text evidence="4">The sequence shown here is derived from an EMBL/GenBank/DDBJ whole genome shotgun (WGS) entry which is preliminary data.</text>
</comment>
<keyword evidence="5" id="KW-1185">Reference proteome</keyword>
<dbReference type="SUPFAM" id="SSF160544">
    <property type="entry name" value="EscU C-terminal domain-like"/>
    <property type="match status" value="1"/>
</dbReference>
<feature type="compositionally biased region" description="Basic and acidic residues" evidence="2">
    <location>
        <begin position="8"/>
        <end position="21"/>
    </location>
</feature>
<organism evidence="4 5">
    <name type="scientific">Paralimibaculum aggregatum</name>
    <dbReference type="NCBI Taxonomy" id="3036245"/>
    <lineage>
        <taxon>Bacteria</taxon>
        <taxon>Pseudomonadati</taxon>
        <taxon>Pseudomonadota</taxon>
        <taxon>Alphaproteobacteria</taxon>
        <taxon>Rhodobacterales</taxon>
        <taxon>Paracoccaceae</taxon>
        <taxon>Paralimibaculum</taxon>
    </lineage>
</organism>
<reference evidence="4 5" key="1">
    <citation type="submission" date="2023-04" db="EMBL/GenBank/DDBJ databases">
        <title>Marinoamorphus aggregata gen. nov., sp. Nov., isolate from tissue of brittle star Ophioplocus japonicus.</title>
        <authorList>
            <person name="Kawano K."/>
            <person name="Sawayama S."/>
            <person name="Nakagawa S."/>
        </authorList>
    </citation>
    <scope>NUCLEOTIDE SEQUENCE [LARGE SCALE GENOMIC DNA]</scope>
    <source>
        <strain evidence="4 5">NKW23</strain>
    </source>
</reference>
<feature type="compositionally biased region" description="Basic and acidic residues" evidence="2">
    <location>
        <begin position="228"/>
        <end position="244"/>
    </location>
</feature>
<dbReference type="PRINTS" id="PR00950">
    <property type="entry name" value="TYPE3IMSPROT"/>
</dbReference>
<dbReference type="Pfam" id="PF01312">
    <property type="entry name" value="Bac_export_2"/>
    <property type="match status" value="1"/>
</dbReference>
<feature type="transmembrane region" description="Helical" evidence="3">
    <location>
        <begin position="89"/>
        <end position="114"/>
    </location>
</feature>
<comment type="similarity">
    <text evidence="1">Belongs to the type III secretion exporter family.</text>
</comment>
<dbReference type="Gene3D" id="3.40.1690.10">
    <property type="entry name" value="secretion proteins EscU"/>
    <property type="match status" value="1"/>
</dbReference>
<keyword evidence="3" id="KW-1133">Transmembrane helix</keyword>
<dbReference type="PANTHER" id="PTHR30531:SF12">
    <property type="entry name" value="FLAGELLAR BIOSYNTHETIC PROTEIN FLHB"/>
    <property type="match status" value="1"/>
</dbReference>
<evidence type="ECO:0000256" key="1">
    <source>
        <dbReference type="ARBA" id="ARBA00010690"/>
    </source>
</evidence>
<evidence type="ECO:0000313" key="5">
    <source>
        <dbReference type="Proteomes" id="UP001239909"/>
    </source>
</evidence>
<accession>A0ABQ6LME3</accession>
<dbReference type="PANTHER" id="PTHR30531">
    <property type="entry name" value="FLAGELLAR BIOSYNTHETIC PROTEIN FLHB"/>
    <property type="match status" value="1"/>
</dbReference>
<feature type="region of interest" description="Disordered" evidence="2">
    <location>
        <begin position="228"/>
        <end position="250"/>
    </location>
</feature>
<evidence type="ECO:0000313" key="4">
    <source>
        <dbReference type="EMBL" id="GMG83621.1"/>
    </source>
</evidence>
<dbReference type="InterPro" id="IPR029025">
    <property type="entry name" value="T3SS_substrate_exporter_C"/>
</dbReference>
<dbReference type="RefSeq" id="WP_285672415.1">
    <property type="nucleotide sequence ID" value="NZ_BSYI01000022.1"/>
</dbReference>
<evidence type="ECO:0000256" key="3">
    <source>
        <dbReference type="SAM" id="Phobius"/>
    </source>
</evidence>
<keyword evidence="3" id="KW-0812">Transmembrane</keyword>
<protein>
    <submittedName>
        <fullName evidence="4">EscU/YscU/HrcU family type III secretion system export apparatus switch protein</fullName>
    </submittedName>
</protein>
<feature type="transmembrane region" description="Helical" evidence="3">
    <location>
        <begin position="38"/>
        <end position="69"/>
    </location>
</feature>
<dbReference type="InterPro" id="IPR006135">
    <property type="entry name" value="T3SS_substrate_exporter"/>
</dbReference>
<evidence type="ECO:0000256" key="2">
    <source>
        <dbReference type="SAM" id="MobiDB-lite"/>
    </source>
</evidence>
<dbReference type="Gene3D" id="6.10.250.2080">
    <property type="match status" value="1"/>
</dbReference>
<proteinExistence type="inferred from homology"/>
<keyword evidence="3" id="KW-0472">Membrane</keyword>
<gene>
    <name evidence="4" type="ORF">LNKW23_28340</name>
</gene>
<name>A0ABQ6LME3_9RHOB</name>
<dbReference type="Proteomes" id="UP001239909">
    <property type="component" value="Unassembled WGS sequence"/>
</dbReference>
<feature type="transmembrane region" description="Helical" evidence="3">
    <location>
        <begin position="157"/>
        <end position="177"/>
    </location>
</feature>
<feature type="transmembrane region" description="Helical" evidence="3">
    <location>
        <begin position="197"/>
        <end position="215"/>
    </location>
</feature>
<sequence>MAEGDTEAQEKTHDATPRRLEKAWEQGDIPRSQDSQTLAAYAGLALALLLGGGWSAVTLGAALTPVLAMPDALAADLLGEGRGALLPAILGRVLLAAAPAVLLPALLIVMLLVAQRGITVAPEKIAPKLSRISPLANAKQKYGPTGLVDFAKNVVKVGAVATILYLSLAAAMPEIVATPALEARAIGGVLHDRLAEILTGLLVATAAIAFVDLIWQRLEFLRRNRMSHQELKEESKSTEGDPHLRAARRSRAREIATQKMMLDVPRADVVIANPTHYAVALSWDRAPGSAPKCLAKGVDEIALRIRELAEEAGVPVQHDPPTARSIHALVEVGQEVRPEHYRAVAAAVLFAEKLRAEARAKRR</sequence>
<feature type="region of interest" description="Disordered" evidence="2">
    <location>
        <begin position="1"/>
        <end position="21"/>
    </location>
</feature>
<dbReference type="EMBL" id="BSYI01000022">
    <property type="protein sequence ID" value="GMG83621.1"/>
    <property type="molecule type" value="Genomic_DNA"/>
</dbReference>